<organism evidence="2 3">
    <name type="scientific">Iris pallida</name>
    <name type="common">Sweet iris</name>
    <dbReference type="NCBI Taxonomy" id="29817"/>
    <lineage>
        <taxon>Eukaryota</taxon>
        <taxon>Viridiplantae</taxon>
        <taxon>Streptophyta</taxon>
        <taxon>Embryophyta</taxon>
        <taxon>Tracheophyta</taxon>
        <taxon>Spermatophyta</taxon>
        <taxon>Magnoliopsida</taxon>
        <taxon>Liliopsida</taxon>
        <taxon>Asparagales</taxon>
        <taxon>Iridaceae</taxon>
        <taxon>Iridoideae</taxon>
        <taxon>Irideae</taxon>
        <taxon>Iris</taxon>
    </lineage>
</organism>
<dbReference type="EMBL" id="JANAVB010013400">
    <property type="protein sequence ID" value="KAJ6835406.1"/>
    <property type="molecule type" value="Genomic_DNA"/>
</dbReference>
<reference evidence="2" key="2">
    <citation type="submission" date="2023-04" db="EMBL/GenBank/DDBJ databases">
        <authorList>
            <person name="Bruccoleri R.E."/>
            <person name="Oakeley E.J."/>
            <person name="Faust A.-M."/>
            <person name="Dessus-Babus S."/>
            <person name="Altorfer M."/>
            <person name="Burckhardt D."/>
            <person name="Oertli M."/>
            <person name="Naumann U."/>
            <person name="Petersen F."/>
            <person name="Wong J."/>
        </authorList>
    </citation>
    <scope>NUCLEOTIDE SEQUENCE</scope>
    <source>
        <strain evidence="2">GSM-AAB239-AS_SAM_17_03QT</strain>
        <tissue evidence="2">Leaf</tissue>
    </source>
</reference>
<evidence type="ECO:0000313" key="3">
    <source>
        <dbReference type="Proteomes" id="UP001140949"/>
    </source>
</evidence>
<accession>A0AAX6H376</accession>
<protein>
    <submittedName>
        <fullName evidence="2">Pentatricopeptide repeat-containing protein, mitochondrial</fullName>
    </submittedName>
</protein>
<reference evidence="2" key="1">
    <citation type="journal article" date="2023" name="GigaByte">
        <title>Genome assembly of the bearded iris, Iris pallida Lam.</title>
        <authorList>
            <person name="Bruccoleri R.E."/>
            <person name="Oakeley E.J."/>
            <person name="Faust A.M.E."/>
            <person name="Altorfer M."/>
            <person name="Dessus-Babus S."/>
            <person name="Burckhardt D."/>
            <person name="Oertli M."/>
            <person name="Naumann U."/>
            <person name="Petersen F."/>
            <person name="Wong J."/>
        </authorList>
    </citation>
    <scope>NUCLEOTIDE SEQUENCE</scope>
    <source>
        <strain evidence="2">GSM-AAB239-AS_SAM_17_03QT</strain>
    </source>
</reference>
<sequence length="251" mass="28024">MYSSFSEAGKLLECVQAHGQDDDAAPVELAGCGLRSELVRGGSAGAFRFDAWGRAAPRPVRAGERPVRLRAPRRAVVWEPGARSRREDRLRREQIRSELSRGRALQVRSDRRRVGSVRGHGAEGRRRVEHYDRRAVPERPRGRGDLPVRSNARTGRRDGLGDLTEGNQGMHPSGIPGQGEVDPPEGRNVRSVREDRVEMAMVDMYAKCGDVATARRVFDGIREKNNYIRVRKPQHGRRSRLALLPDGVIGD</sequence>
<feature type="region of interest" description="Disordered" evidence="1">
    <location>
        <begin position="99"/>
        <end position="188"/>
    </location>
</feature>
<evidence type="ECO:0000256" key="1">
    <source>
        <dbReference type="SAM" id="MobiDB-lite"/>
    </source>
</evidence>
<comment type="caution">
    <text evidence="2">The sequence shown here is derived from an EMBL/GenBank/DDBJ whole genome shotgun (WGS) entry which is preliminary data.</text>
</comment>
<keyword evidence="3" id="KW-1185">Reference proteome</keyword>
<proteinExistence type="predicted"/>
<gene>
    <name evidence="2" type="ORF">M6B38_331270</name>
</gene>
<evidence type="ECO:0000313" key="2">
    <source>
        <dbReference type="EMBL" id="KAJ6835406.1"/>
    </source>
</evidence>
<feature type="compositionally biased region" description="Basic and acidic residues" evidence="1">
    <location>
        <begin position="120"/>
        <end position="146"/>
    </location>
</feature>
<dbReference type="Proteomes" id="UP001140949">
    <property type="component" value="Unassembled WGS sequence"/>
</dbReference>
<dbReference type="AlphaFoldDB" id="A0AAX6H376"/>
<name>A0AAX6H376_IRIPA</name>